<keyword evidence="8" id="KW-0411">Iron-sulfur</keyword>
<sequence length="173" mass="18545">ARGRAPGRPAVTTDGPAGIHPGTPRLFLDRFATPDGRARFVPVSHRAIAEEPDDEYPVLLTTGRVVAQYQSGAQTRRVAELNAAAPGPFVELHPRLAARLGAAEGDPVAVVSRRGRAVAPARITDAIRPDTVFMPFHWPGEGRANTLTNPALDPTSRMPEFKACAVRLETVET</sequence>
<comment type="cofactor">
    <cofactor evidence="2">
        <name>[4Fe-4S] cluster</name>
        <dbReference type="ChEBI" id="CHEBI:49883"/>
    </cofactor>
</comment>
<evidence type="ECO:0000256" key="5">
    <source>
        <dbReference type="ARBA" id="ARBA00022723"/>
    </source>
</evidence>
<dbReference type="InterPro" id="IPR009010">
    <property type="entry name" value="Asp_de-COase-like_dom_sf"/>
</dbReference>
<keyword evidence="4" id="KW-0500">Molybdenum</keyword>
<proteinExistence type="predicted"/>
<evidence type="ECO:0000256" key="4">
    <source>
        <dbReference type="ARBA" id="ARBA00022505"/>
    </source>
</evidence>
<evidence type="ECO:0000256" key="8">
    <source>
        <dbReference type="ARBA" id="ARBA00023014"/>
    </source>
</evidence>
<evidence type="ECO:0000256" key="7">
    <source>
        <dbReference type="ARBA" id="ARBA00023004"/>
    </source>
</evidence>
<evidence type="ECO:0000256" key="1">
    <source>
        <dbReference type="ARBA" id="ARBA00001942"/>
    </source>
</evidence>
<accession>A0A6G3XSL9</accession>
<evidence type="ECO:0000256" key="3">
    <source>
        <dbReference type="ARBA" id="ARBA00022485"/>
    </source>
</evidence>
<gene>
    <name evidence="11" type="ORF">G3M58_81285</name>
</gene>
<dbReference type="GO" id="GO:0022904">
    <property type="term" value="P:respiratory electron transport chain"/>
    <property type="evidence" value="ECO:0007669"/>
    <property type="project" value="TreeGrafter"/>
</dbReference>
<dbReference type="EMBL" id="JAAGMN010008714">
    <property type="protein sequence ID" value="NEE20683.1"/>
    <property type="molecule type" value="Genomic_DNA"/>
</dbReference>
<comment type="caution">
    <text evidence="11">The sequence shown here is derived from an EMBL/GenBank/DDBJ whole genome shotgun (WGS) entry which is preliminary data.</text>
</comment>
<keyword evidence="3" id="KW-0004">4Fe-4S</keyword>
<dbReference type="AlphaFoldDB" id="A0A6G3XSL9"/>
<dbReference type="CDD" id="cd00508">
    <property type="entry name" value="MopB_CT_Fdh-Nap-like"/>
    <property type="match status" value="1"/>
</dbReference>
<dbReference type="InterPro" id="IPR006657">
    <property type="entry name" value="MoPterin_dinucl-bd_dom"/>
</dbReference>
<protein>
    <submittedName>
        <fullName evidence="11">Molybdopterin oxidoreductase family protein</fullName>
    </submittedName>
</protein>
<feature type="region of interest" description="Disordered" evidence="9">
    <location>
        <begin position="1"/>
        <end position="25"/>
    </location>
</feature>
<organism evidence="11">
    <name type="scientific">Streptomyces sp. SID7499</name>
    <dbReference type="NCBI Taxonomy" id="2706086"/>
    <lineage>
        <taxon>Bacteria</taxon>
        <taxon>Bacillati</taxon>
        <taxon>Actinomycetota</taxon>
        <taxon>Actinomycetes</taxon>
        <taxon>Kitasatosporales</taxon>
        <taxon>Streptomycetaceae</taxon>
        <taxon>Streptomyces</taxon>
    </lineage>
</organism>
<dbReference type="GO" id="GO:0043546">
    <property type="term" value="F:molybdopterin cofactor binding"/>
    <property type="evidence" value="ECO:0007669"/>
    <property type="project" value="InterPro"/>
</dbReference>
<dbReference type="Pfam" id="PF01568">
    <property type="entry name" value="Molydop_binding"/>
    <property type="match status" value="1"/>
</dbReference>
<keyword evidence="6" id="KW-0560">Oxidoreductase</keyword>
<dbReference type="GO" id="GO:0051539">
    <property type="term" value="F:4 iron, 4 sulfur cluster binding"/>
    <property type="evidence" value="ECO:0007669"/>
    <property type="project" value="UniProtKB-KW"/>
</dbReference>
<dbReference type="InterPro" id="IPR050123">
    <property type="entry name" value="Prok_molybdopt-oxidoreductase"/>
</dbReference>
<dbReference type="FunFam" id="2.40.40.20:FF:000005">
    <property type="entry name" value="Periplasmic nitrate reductase"/>
    <property type="match status" value="1"/>
</dbReference>
<evidence type="ECO:0000256" key="9">
    <source>
        <dbReference type="SAM" id="MobiDB-lite"/>
    </source>
</evidence>
<dbReference type="GO" id="GO:0016020">
    <property type="term" value="C:membrane"/>
    <property type="evidence" value="ECO:0007669"/>
    <property type="project" value="TreeGrafter"/>
</dbReference>
<reference evidence="11" key="1">
    <citation type="submission" date="2020-01" db="EMBL/GenBank/DDBJ databases">
        <title>Insect and environment-associated Actinomycetes.</title>
        <authorList>
            <person name="Currrie C."/>
            <person name="Chevrette M."/>
            <person name="Carlson C."/>
            <person name="Stubbendieck R."/>
            <person name="Wendt-Pienkowski E."/>
        </authorList>
    </citation>
    <scope>NUCLEOTIDE SEQUENCE</scope>
    <source>
        <strain evidence="11">SID7499</strain>
    </source>
</reference>
<dbReference type="GO" id="GO:0003954">
    <property type="term" value="F:NADH dehydrogenase activity"/>
    <property type="evidence" value="ECO:0007669"/>
    <property type="project" value="TreeGrafter"/>
</dbReference>
<evidence type="ECO:0000259" key="10">
    <source>
        <dbReference type="Pfam" id="PF01568"/>
    </source>
</evidence>
<keyword evidence="7" id="KW-0408">Iron</keyword>
<comment type="cofactor">
    <cofactor evidence="1">
        <name>Mo-bis(molybdopterin guanine dinucleotide)</name>
        <dbReference type="ChEBI" id="CHEBI:60539"/>
    </cofactor>
</comment>
<dbReference type="GO" id="GO:0046872">
    <property type="term" value="F:metal ion binding"/>
    <property type="evidence" value="ECO:0007669"/>
    <property type="project" value="UniProtKB-KW"/>
</dbReference>
<keyword evidence="5" id="KW-0479">Metal-binding</keyword>
<name>A0A6G3XSL9_9ACTN</name>
<dbReference type="PANTHER" id="PTHR43105:SF10">
    <property type="entry name" value="NADH-QUINONE OXIDOREDUCTASE SUBUNIT G"/>
    <property type="match status" value="1"/>
</dbReference>
<dbReference type="Gene3D" id="2.40.40.20">
    <property type="match status" value="1"/>
</dbReference>
<evidence type="ECO:0000313" key="11">
    <source>
        <dbReference type="EMBL" id="NEE20683.1"/>
    </source>
</evidence>
<evidence type="ECO:0000256" key="2">
    <source>
        <dbReference type="ARBA" id="ARBA00001966"/>
    </source>
</evidence>
<feature type="non-terminal residue" evidence="11">
    <location>
        <position position="1"/>
    </location>
</feature>
<dbReference type="PANTHER" id="PTHR43105">
    <property type="entry name" value="RESPIRATORY NITRATE REDUCTASE"/>
    <property type="match status" value="1"/>
</dbReference>
<feature type="domain" description="Molybdopterin dinucleotide-binding" evidence="10">
    <location>
        <begin position="59"/>
        <end position="165"/>
    </location>
</feature>
<evidence type="ECO:0000256" key="6">
    <source>
        <dbReference type="ARBA" id="ARBA00023002"/>
    </source>
</evidence>
<dbReference type="SUPFAM" id="SSF50692">
    <property type="entry name" value="ADC-like"/>
    <property type="match status" value="1"/>
</dbReference>